<evidence type="ECO:0000313" key="3">
    <source>
        <dbReference type="Proteomes" id="UP000675554"/>
    </source>
</evidence>
<dbReference type="PANTHER" id="PTHR43102">
    <property type="entry name" value="SLR1143 PROTEIN"/>
    <property type="match status" value="1"/>
</dbReference>
<feature type="domain" description="GAF" evidence="1">
    <location>
        <begin position="39"/>
        <end position="155"/>
    </location>
</feature>
<comment type="caution">
    <text evidence="2">The sequence shown here is derived from an EMBL/GenBank/DDBJ whole genome shotgun (WGS) entry which is preliminary data.</text>
</comment>
<sequence length="180" mass="19327">MPFDPASGLYLAAPDPHLEQREKRLAELGLLHPAPALAEGLDAFAARLAQESGFPYAMVNFITGHQRFAGLHAPYGREGLPPVGRQMSLTDGYCPALLTRRAPLVLPNVLAAPRFAGNPVVDQIGIHAYAGAQLVDGRSGMTLGTVCVVDVAKRPRESADTMLTMIKDARDRLSRHLPLA</sequence>
<protein>
    <submittedName>
        <fullName evidence="2">GAF domain-containing protein</fullName>
    </submittedName>
</protein>
<dbReference type="Proteomes" id="UP000675554">
    <property type="component" value="Unassembled WGS sequence"/>
</dbReference>
<dbReference type="InterPro" id="IPR029016">
    <property type="entry name" value="GAF-like_dom_sf"/>
</dbReference>
<dbReference type="InterPro" id="IPR003018">
    <property type="entry name" value="GAF"/>
</dbReference>
<keyword evidence="3" id="KW-1185">Reference proteome</keyword>
<dbReference type="Gene3D" id="3.30.450.40">
    <property type="match status" value="1"/>
</dbReference>
<evidence type="ECO:0000259" key="1">
    <source>
        <dbReference type="Pfam" id="PF01590"/>
    </source>
</evidence>
<accession>A0A8T4IV62</accession>
<dbReference type="Pfam" id="PF01590">
    <property type="entry name" value="GAF"/>
    <property type="match status" value="1"/>
</dbReference>
<dbReference type="EMBL" id="JAGSMN010000502">
    <property type="protein sequence ID" value="MBR7675585.1"/>
    <property type="molecule type" value="Genomic_DNA"/>
</dbReference>
<proteinExistence type="predicted"/>
<evidence type="ECO:0000313" key="2">
    <source>
        <dbReference type="EMBL" id="MBR7675585.1"/>
    </source>
</evidence>
<name>A0A8T4IV62_9ACTN</name>
<dbReference type="SUPFAM" id="SSF55781">
    <property type="entry name" value="GAF domain-like"/>
    <property type="match status" value="1"/>
</dbReference>
<dbReference type="PANTHER" id="PTHR43102:SF2">
    <property type="entry name" value="GAF DOMAIN-CONTAINING PROTEIN"/>
    <property type="match status" value="1"/>
</dbReference>
<gene>
    <name evidence="2" type="ORF">KDA82_21710</name>
</gene>
<dbReference type="AlphaFoldDB" id="A0A8T4IV62"/>
<organism evidence="2 3">
    <name type="scientific">Streptomyces daliensis</name>
    <dbReference type="NCBI Taxonomy" id="299421"/>
    <lineage>
        <taxon>Bacteria</taxon>
        <taxon>Bacillati</taxon>
        <taxon>Actinomycetota</taxon>
        <taxon>Actinomycetes</taxon>
        <taxon>Kitasatosporales</taxon>
        <taxon>Streptomycetaceae</taxon>
        <taxon>Streptomyces</taxon>
    </lineage>
</organism>
<reference evidence="2" key="1">
    <citation type="submission" date="2021-04" db="EMBL/GenBank/DDBJ databases">
        <title>Sequencing of actinobacteria type strains.</title>
        <authorList>
            <person name="Nguyen G.-S."/>
            <person name="Wentzel A."/>
        </authorList>
    </citation>
    <scope>NUCLEOTIDE SEQUENCE</scope>
    <source>
        <strain evidence="2">DSM 42095</strain>
    </source>
</reference>